<reference evidence="1 2" key="1">
    <citation type="submission" date="2022-12" db="EMBL/GenBank/DDBJ databases">
        <title>Dasania phycosphaerae sp. nov., isolated from particulate material of the south coast of Korea.</title>
        <authorList>
            <person name="Jiang Y."/>
        </authorList>
    </citation>
    <scope>NUCLEOTIDE SEQUENCE [LARGE SCALE GENOMIC DNA]</scope>
    <source>
        <strain evidence="1 2">GY-19</strain>
    </source>
</reference>
<keyword evidence="2" id="KW-1185">Reference proteome</keyword>
<evidence type="ECO:0000313" key="2">
    <source>
        <dbReference type="Proteomes" id="UP001069090"/>
    </source>
</evidence>
<name>A0A9J6RKG0_9GAMM</name>
<comment type="caution">
    <text evidence="1">The sequence shown here is derived from an EMBL/GenBank/DDBJ whole genome shotgun (WGS) entry which is preliminary data.</text>
</comment>
<dbReference type="AlphaFoldDB" id="A0A9J6RKG0"/>
<dbReference type="Proteomes" id="UP001069090">
    <property type="component" value="Unassembled WGS sequence"/>
</dbReference>
<organism evidence="1 2">
    <name type="scientific">Dasania phycosphaerae</name>
    <dbReference type="NCBI Taxonomy" id="2950436"/>
    <lineage>
        <taxon>Bacteria</taxon>
        <taxon>Pseudomonadati</taxon>
        <taxon>Pseudomonadota</taxon>
        <taxon>Gammaproteobacteria</taxon>
        <taxon>Cellvibrionales</taxon>
        <taxon>Spongiibacteraceae</taxon>
        <taxon>Dasania</taxon>
    </lineage>
</organism>
<protein>
    <submittedName>
        <fullName evidence="1">Uncharacterized protein</fullName>
    </submittedName>
</protein>
<sequence>MMEYLEMRGAVKLKADADNAVVRSVLSKLRETEFVDAGYIDIGIEENILSISAEGTISESYSTRALLTQLQGQLTETSMIGVTSVRWETLVVLKHWQPTPAMRLEVNDQLAFAQ</sequence>
<accession>A0A9J6RKG0</accession>
<dbReference type="RefSeq" id="WP_204995684.1">
    <property type="nucleotide sequence ID" value="NZ_JAPTGG010000005.1"/>
</dbReference>
<evidence type="ECO:0000313" key="1">
    <source>
        <dbReference type="EMBL" id="MCZ0865190.1"/>
    </source>
</evidence>
<proteinExistence type="predicted"/>
<dbReference type="EMBL" id="JAPTGG010000005">
    <property type="protein sequence ID" value="MCZ0865190.1"/>
    <property type="molecule type" value="Genomic_DNA"/>
</dbReference>
<gene>
    <name evidence="1" type="ORF">O0V09_08270</name>
</gene>